<comment type="caution">
    <text evidence="2">The sequence shown here is derived from an EMBL/GenBank/DDBJ whole genome shotgun (WGS) entry which is preliminary data.</text>
</comment>
<dbReference type="EMBL" id="CAUYUJ010011658">
    <property type="protein sequence ID" value="CAK0832315.1"/>
    <property type="molecule type" value="Genomic_DNA"/>
</dbReference>
<evidence type="ECO:0000256" key="1">
    <source>
        <dbReference type="SAM" id="MobiDB-lite"/>
    </source>
</evidence>
<organism evidence="2 3">
    <name type="scientific">Prorocentrum cordatum</name>
    <dbReference type="NCBI Taxonomy" id="2364126"/>
    <lineage>
        <taxon>Eukaryota</taxon>
        <taxon>Sar</taxon>
        <taxon>Alveolata</taxon>
        <taxon>Dinophyceae</taxon>
        <taxon>Prorocentrales</taxon>
        <taxon>Prorocentraceae</taxon>
        <taxon>Prorocentrum</taxon>
    </lineage>
</organism>
<gene>
    <name evidence="2" type="ORF">PCOR1329_LOCUS30368</name>
</gene>
<sequence>MPVYADLPVVNLVDPTFPDFGIDDLKIRASHFILETAAFAAWGTTPTESLPEDARASAWRVPEAIVKLIPEAVQQILRCTDGQPLVVLRNFDFVDICAGSARITRWCTWAGLQGCALDRLYGRHMDINADAGMALAILAILRVREHGLVFIAAQCSSWVWVSRSSTGRSKANVMGNAAAPSVIESNILNCRCAVLCLLCAAIGVYWVIEQPGTSLFFQTAEMQHVMLNTGARLVKFYMSSYGHPSCKDTILVGTAPWLPQIAFGSASLTYSSATPKAKPRPRSQPKKADQVRGTAKLTTEVVKHGKKKVTGNKPYPIGSCRPVSLGAYSD</sequence>
<accession>A0ABN9SKJ6</accession>
<dbReference type="Proteomes" id="UP001189429">
    <property type="component" value="Unassembled WGS sequence"/>
</dbReference>
<evidence type="ECO:0000313" key="3">
    <source>
        <dbReference type="Proteomes" id="UP001189429"/>
    </source>
</evidence>
<proteinExistence type="predicted"/>
<name>A0ABN9SKJ6_9DINO</name>
<protein>
    <submittedName>
        <fullName evidence="2">Uncharacterized protein</fullName>
    </submittedName>
</protein>
<evidence type="ECO:0000313" key="2">
    <source>
        <dbReference type="EMBL" id="CAK0832315.1"/>
    </source>
</evidence>
<keyword evidence="3" id="KW-1185">Reference proteome</keyword>
<feature type="region of interest" description="Disordered" evidence="1">
    <location>
        <begin position="272"/>
        <end position="295"/>
    </location>
</feature>
<reference evidence="2" key="1">
    <citation type="submission" date="2023-10" db="EMBL/GenBank/DDBJ databases">
        <authorList>
            <person name="Chen Y."/>
            <person name="Shah S."/>
            <person name="Dougan E. K."/>
            <person name="Thang M."/>
            <person name="Chan C."/>
        </authorList>
    </citation>
    <scope>NUCLEOTIDE SEQUENCE [LARGE SCALE GENOMIC DNA]</scope>
</reference>